<evidence type="ECO:0000256" key="2">
    <source>
        <dbReference type="ARBA" id="ARBA00012264"/>
    </source>
</evidence>
<keyword evidence="3" id="KW-0479">Metal-binding</keyword>
<dbReference type="GO" id="GO:0008475">
    <property type="term" value="F:procollagen-lysine 5-dioxygenase activity"/>
    <property type="evidence" value="ECO:0007669"/>
    <property type="project" value="UniProtKB-EC"/>
</dbReference>
<reference evidence="10 11" key="1">
    <citation type="submission" date="2013-11" db="EMBL/GenBank/DDBJ databases">
        <title>The Genome Sequence of Phytophthora parasitica P1569.</title>
        <authorList>
            <consortium name="The Broad Institute Genomics Platform"/>
            <person name="Russ C."/>
            <person name="Tyler B."/>
            <person name="Panabieres F."/>
            <person name="Shan W."/>
            <person name="Tripathy S."/>
            <person name="Grunwald N."/>
            <person name="Machado M."/>
            <person name="Johnson C.S."/>
            <person name="Arredondo F."/>
            <person name="Hong C."/>
            <person name="Coffey M."/>
            <person name="Young S.K."/>
            <person name="Zeng Q."/>
            <person name="Gargeya S."/>
            <person name="Fitzgerald M."/>
            <person name="Abouelleil A."/>
            <person name="Alvarado L."/>
            <person name="Chapman S.B."/>
            <person name="Gainer-Dewar J."/>
            <person name="Goldberg J."/>
            <person name="Griggs A."/>
            <person name="Gujja S."/>
            <person name="Hansen M."/>
            <person name="Howarth C."/>
            <person name="Imamovic A."/>
            <person name="Ireland A."/>
            <person name="Larimer J."/>
            <person name="McCowan C."/>
            <person name="Murphy C."/>
            <person name="Pearson M."/>
            <person name="Poon T.W."/>
            <person name="Priest M."/>
            <person name="Roberts A."/>
            <person name="Saif S."/>
            <person name="Shea T."/>
            <person name="Sykes S."/>
            <person name="Wortman J."/>
            <person name="Nusbaum C."/>
            <person name="Birren B."/>
        </authorList>
    </citation>
    <scope>NUCLEOTIDE SEQUENCE [LARGE SCALE GENOMIC DNA]</scope>
    <source>
        <strain evidence="10 11">P1569</strain>
    </source>
</reference>
<dbReference type="EC" id="1.14.11.4" evidence="2"/>
<dbReference type="PANTHER" id="PTHR34496:SF9">
    <property type="entry name" value="[SKP1-PROTEIN]-HYDROXYPROLINE N-ACETYLGLUCOSAMINYLTRANSFERASE"/>
    <property type="match status" value="1"/>
</dbReference>
<dbReference type="PANTHER" id="PTHR34496">
    <property type="entry name" value="GLCNAC TRANSFERASE-RELATED"/>
    <property type="match status" value="1"/>
</dbReference>
<dbReference type="GO" id="GO:0031418">
    <property type="term" value="F:L-ascorbic acid binding"/>
    <property type="evidence" value="ECO:0007669"/>
    <property type="project" value="InterPro"/>
</dbReference>
<sequence>MESKTLLNTLSPQLQALVEASLGAKLPSPAASESSHDPSKPQPTNTDAKTQSNASSPIVLDASHHAAKLNPSELFTFKHPDSPGFVIKEAFLGHREALEVRDALTELATSGTFHDAKVGAGQNLRNDRAVRGDRIHWIQTPSDLNAPAQSIHPAILHLRRQVESLVYGLRKASPEMDLRNIVSTQFAIFPGDGARFVKHVDTYSNVHKDERGGISKDGLVRLITCVYYLNDQWEIEHGGYLRVHVKDSKHLPACHWDVPPKLDTLVVFRSRDVEHEVMPTYRERKAVTIWYYGKPSKASSALARTEVLSVPRPLPSITGNEANHTTQPSIFVAIPSYRDSECRHTVDNLLARATFPERISIGICLQTDENDGTSAYLKSKYSTSKVCVQWVDYRQAAGPCVARAQAQKLWQGEEFYLQIDSHMRFRPGWDCFLISELGKCPSSKPILTTYPLGYTLPNEISTECRPTLLCASSFDSLGMLRQTSKILSTKSTKPLPSLFWAAGFAFSSSKVIEQVPYDATLRCLFFGEESSMTARLWTSGWDFFTPSETVVYHLWTRAYRPVFQELESGETQRYRSASAHYVKQILQIDQTPVNQDDTLNVGKYTLGTERSFESYQKHIGVDFFSQNIEWRAEWGDLDPIQFDLKAHAGKTLPPT</sequence>
<dbReference type="Pfam" id="PF11397">
    <property type="entry name" value="GlcNAc"/>
    <property type="match status" value="2"/>
</dbReference>
<dbReference type="InterPro" id="IPR044862">
    <property type="entry name" value="Pro_4_hyd_alph_FE2OG_OXY"/>
</dbReference>
<dbReference type="Proteomes" id="UP000018721">
    <property type="component" value="Unassembled WGS sequence"/>
</dbReference>
<feature type="compositionally biased region" description="Polar residues" evidence="8">
    <location>
        <begin position="42"/>
        <end position="55"/>
    </location>
</feature>
<dbReference type="Gene3D" id="2.60.120.620">
    <property type="entry name" value="q2cbj1_9rhob like domain"/>
    <property type="match status" value="1"/>
</dbReference>
<evidence type="ECO:0000256" key="8">
    <source>
        <dbReference type="SAM" id="MobiDB-lite"/>
    </source>
</evidence>
<dbReference type="PROSITE" id="PS51471">
    <property type="entry name" value="FE2OG_OXY"/>
    <property type="match status" value="1"/>
</dbReference>
<evidence type="ECO:0000256" key="7">
    <source>
        <dbReference type="ARBA" id="ARBA00047930"/>
    </source>
</evidence>
<dbReference type="InterPro" id="IPR006620">
    <property type="entry name" value="Pro_4_hyd_alph"/>
</dbReference>
<dbReference type="AlphaFoldDB" id="V9FQT6"/>
<evidence type="ECO:0000256" key="1">
    <source>
        <dbReference type="ARBA" id="ARBA00001961"/>
    </source>
</evidence>
<accession>V9FQT6</accession>
<keyword evidence="4" id="KW-0223">Dioxygenase</keyword>
<dbReference type="InterPro" id="IPR005123">
    <property type="entry name" value="Oxoglu/Fe-dep_dioxygenase_dom"/>
</dbReference>
<dbReference type="GO" id="GO:0005506">
    <property type="term" value="F:iron ion binding"/>
    <property type="evidence" value="ECO:0007669"/>
    <property type="project" value="InterPro"/>
</dbReference>
<dbReference type="SUPFAM" id="SSF53448">
    <property type="entry name" value="Nucleotide-diphospho-sugar transferases"/>
    <property type="match status" value="1"/>
</dbReference>
<comment type="caution">
    <text evidence="10">The sequence shown here is derived from an EMBL/GenBank/DDBJ whole genome shotgun (WGS) entry which is preliminary data.</text>
</comment>
<evidence type="ECO:0000256" key="5">
    <source>
        <dbReference type="ARBA" id="ARBA00023002"/>
    </source>
</evidence>
<dbReference type="EMBL" id="ANIZ01000763">
    <property type="protein sequence ID" value="ETI52787.1"/>
    <property type="molecule type" value="Genomic_DNA"/>
</dbReference>
<evidence type="ECO:0000256" key="3">
    <source>
        <dbReference type="ARBA" id="ARBA00022723"/>
    </source>
</evidence>
<keyword evidence="5" id="KW-0560">Oxidoreductase</keyword>
<proteinExistence type="predicted"/>
<comment type="catalytic activity">
    <reaction evidence="7">
        <text>L-lysyl-[collagen] + 2-oxoglutarate + O2 = (5R)-5-hydroxy-L-lysyl-[collagen] + succinate + CO2</text>
        <dbReference type="Rhea" id="RHEA:16569"/>
        <dbReference type="Rhea" id="RHEA-COMP:12751"/>
        <dbReference type="Rhea" id="RHEA-COMP:12752"/>
        <dbReference type="ChEBI" id="CHEBI:15379"/>
        <dbReference type="ChEBI" id="CHEBI:16526"/>
        <dbReference type="ChEBI" id="CHEBI:16810"/>
        <dbReference type="ChEBI" id="CHEBI:29969"/>
        <dbReference type="ChEBI" id="CHEBI:30031"/>
        <dbReference type="ChEBI" id="CHEBI:133442"/>
        <dbReference type="EC" id="1.14.11.4"/>
    </reaction>
</comment>
<evidence type="ECO:0000256" key="4">
    <source>
        <dbReference type="ARBA" id="ARBA00022964"/>
    </source>
</evidence>
<feature type="region of interest" description="Disordered" evidence="8">
    <location>
        <begin position="21"/>
        <end position="55"/>
    </location>
</feature>
<dbReference type="Pfam" id="PF13640">
    <property type="entry name" value="2OG-FeII_Oxy_3"/>
    <property type="match status" value="1"/>
</dbReference>
<organism evidence="10 11">
    <name type="scientific">Phytophthora nicotianae P1569</name>
    <dbReference type="NCBI Taxonomy" id="1317065"/>
    <lineage>
        <taxon>Eukaryota</taxon>
        <taxon>Sar</taxon>
        <taxon>Stramenopiles</taxon>
        <taxon>Oomycota</taxon>
        <taxon>Peronosporomycetes</taxon>
        <taxon>Peronosporales</taxon>
        <taxon>Peronosporaceae</taxon>
        <taxon>Phytophthora</taxon>
    </lineage>
</organism>
<dbReference type="Gene3D" id="3.90.550.10">
    <property type="entry name" value="Spore Coat Polysaccharide Biosynthesis Protein SpsA, Chain A"/>
    <property type="match status" value="1"/>
</dbReference>
<evidence type="ECO:0000259" key="9">
    <source>
        <dbReference type="PROSITE" id="PS51471"/>
    </source>
</evidence>
<dbReference type="eggNOG" id="KOG3710">
    <property type="taxonomic scope" value="Eukaryota"/>
</dbReference>
<feature type="domain" description="Fe2OG dioxygenase" evidence="9">
    <location>
        <begin position="180"/>
        <end position="293"/>
    </location>
</feature>
<evidence type="ECO:0000313" key="11">
    <source>
        <dbReference type="Proteomes" id="UP000018721"/>
    </source>
</evidence>
<gene>
    <name evidence="10" type="ORF">F443_04152</name>
</gene>
<dbReference type="OrthoDB" id="76265at2759"/>
<dbReference type="SMART" id="SM00702">
    <property type="entry name" value="P4Hc"/>
    <property type="match status" value="1"/>
</dbReference>
<keyword evidence="6" id="KW-0408">Iron</keyword>
<dbReference type="InterPro" id="IPR021067">
    <property type="entry name" value="Glycosyltransferase"/>
</dbReference>
<dbReference type="InterPro" id="IPR029044">
    <property type="entry name" value="Nucleotide-diphossugar_trans"/>
</dbReference>
<evidence type="ECO:0000313" key="10">
    <source>
        <dbReference type="EMBL" id="ETI52787.1"/>
    </source>
</evidence>
<name>V9FQT6_PHYNI</name>
<comment type="cofactor">
    <cofactor evidence="1">
        <name>L-ascorbate</name>
        <dbReference type="ChEBI" id="CHEBI:38290"/>
    </cofactor>
</comment>
<protein>
    <recommendedName>
        <fullName evidence="2">procollagen-lysine 5-dioxygenase</fullName>
        <ecNumber evidence="2">1.14.11.4</ecNumber>
    </recommendedName>
</protein>
<keyword evidence="11" id="KW-1185">Reference proteome</keyword>
<evidence type="ECO:0000256" key="6">
    <source>
        <dbReference type="ARBA" id="ARBA00023004"/>
    </source>
</evidence>